<feature type="region of interest" description="Disordered" evidence="4">
    <location>
        <begin position="1"/>
        <end position="20"/>
    </location>
</feature>
<dbReference type="EC" id="2.3.1.-" evidence="3"/>
<organism evidence="8 9">
    <name type="scientific">Lactuca virosa</name>
    <dbReference type="NCBI Taxonomy" id="75947"/>
    <lineage>
        <taxon>Eukaryota</taxon>
        <taxon>Viridiplantae</taxon>
        <taxon>Streptophyta</taxon>
        <taxon>Embryophyta</taxon>
        <taxon>Tracheophyta</taxon>
        <taxon>Spermatophyta</taxon>
        <taxon>Magnoliopsida</taxon>
        <taxon>eudicotyledons</taxon>
        <taxon>Gunneridae</taxon>
        <taxon>Pentapetalae</taxon>
        <taxon>asterids</taxon>
        <taxon>campanulids</taxon>
        <taxon>Asterales</taxon>
        <taxon>Asteraceae</taxon>
        <taxon>Cichorioideae</taxon>
        <taxon>Cichorieae</taxon>
        <taxon>Lactucinae</taxon>
        <taxon>Lactuca</taxon>
    </lineage>
</organism>
<comment type="similarity">
    <text evidence="3">Belongs to the thiolase-like superfamily. Chalcone/stilbene synthases family.</text>
</comment>
<feature type="transmembrane region" description="Helical" evidence="5">
    <location>
        <begin position="42"/>
        <end position="62"/>
    </location>
</feature>
<keyword evidence="1 3" id="KW-0012">Acyltransferase</keyword>
<sequence>MQKFPTQSHSSSSSKMSEGFEPHLESQTSSMSKVAKGAYKHIINHMLTLLLIYVTVTISIQAVQQGQDYLSKHLLSLHDLSFIWYIISFLLVIITIFTVHFMNKSQPVYLLDFACFKPPAMYRVPHATAYEHGRIILASHQKGVEFLVKVFERAGLGAETSLPHPLHYIPPNPTLIGSREETELVIFSSMDSLFEQTGISPQDIDIVIVNCGLFNPTPSISSMVINKYKMRSDVKSYNLSGMGCSASLISIDLAKNLLRVHPESNAIVISTEIITPNSYTGKVRSMLVPNILFRMGCAAILLTNKRSLRKHAKYSLSHVVRTHKGADDRSYGCITHKEDKDGKLGVALDKDLMVIAANSLKSNISRLGVLVLPVSEQAIFLFNLVGRKLFKMNMKPYIPDYTKAFEHFCVHAGGRAVIDKVQSSLKLTDEHVEASRMTLYRFGNTSSSSVWYEMGYIEAKGRMKKGNRVWQIGFGSGFKCNSVVWKCIRDIEVPKTGAWADSIHKFPVIVPDVVML</sequence>
<comment type="caution">
    <text evidence="8">The sequence shown here is derived from an EMBL/GenBank/DDBJ whole genome shotgun (WGS) entry which is preliminary data.</text>
</comment>
<evidence type="ECO:0000256" key="2">
    <source>
        <dbReference type="ARBA" id="ARBA00047375"/>
    </source>
</evidence>
<gene>
    <name evidence="8" type="ORF">LVIROSA_LOCUS18020</name>
</gene>
<dbReference type="GO" id="GO:0016020">
    <property type="term" value="C:membrane"/>
    <property type="evidence" value="ECO:0007669"/>
    <property type="project" value="InterPro"/>
</dbReference>
<evidence type="ECO:0000256" key="4">
    <source>
        <dbReference type="SAM" id="MobiDB-lite"/>
    </source>
</evidence>
<keyword evidence="5" id="KW-1133">Transmembrane helix</keyword>
<evidence type="ECO:0000259" key="6">
    <source>
        <dbReference type="Pfam" id="PF02797"/>
    </source>
</evidence>
<dbReference type="EMBL" id="CAKMRJ010003334">
    <property type="protein sequence ID" value="CAH1431296.1"/>
    <property type="molecule type" value="Genomic_DNA"/>
</dbReference>
<comment type="pathway">
    <text evidence="3">Lipid metabolism; fatty acid biosynthesis.</text>
</comment>
<keyword evidence="5" id="KW-0812">Transmembrane</keyword>
<dbReference type="AlphaFoldDB" id="A0AAU9N0F3"/>
<feature type="compositionally biased region" description="Low complexity" evidence="4">
    <location>
        <begin position="8"/>
        <end position="17"/>
    </location>
</feature>
<evidence type="ECO:0000256" key="1">
    <source>
        <dbReference type="ARBA" id="ARBA00023315"/>
    </source>
</evidence>
<dbReference type="InterPro" id="IPR013601">
    <property type="entry name" value="FAE1_typ3_polyketide_synth"/>
</dbReference>
<evidence type="ECO:0000313" key="8">
    <source>
        <dbReference type="EMBL" id="CAH1431296.1"/>
    </source>
</evidence>
<dbReference type="SUPFAM" id="SSF53901">
    <property type="entry name" value="Thiolase-like"/>
    <property type="match status" value="2"/>
</dbReference>
<evidence type="ECO:0000256" key="5">
    <source>
        <dbReference type="SAM" id="Phobius"/>
    </source>
</evidence>
<dbReference type="PIRSF" id="PIRSF036417">
    <property type="entry name" value="3-ktacl-CoA_syn"/>
    <property type="match status" value="1"/>
</dbReference>
<reference evidence="8 9" key="1">
    <citation type="submission" date="2022-01" db="EMBL/GenBank/DDBJ databases">
        <authorList>
            <person name="Xiong W."/>
            <person name="Schranz E."/>
        </authorList>
    </citation>
    <scope>NUCLEOTIDE SEQUENCE [LARGE SCALE GENOMIC DNA]</scope>
</reference>
<dbReference type="Pfam" id="PF02797">
    <property type="entry name" value="Chal_sti_synt_C"/>
    <property type="match status" value="1"/>
</dbReference>
<dbReference type="Pfam" id="PF08392">
    <property type="entry name" value="FAE1_CUT1_RppA"/>
    <property type="match status" value="1"/>
</dbReference>
<dbReference type="GO" id="GO:0006633">
    <property type="term" value="P:fatty acid biosynthetic process"/>
    <property type="evidence" value="ECO:0007669"/>
    <property type="project" value="InterPro"/>
</dbReference>
<proteinExistence type="inferred from homology"/>
<comment type="catalytic activity">
    <reaction evidence="2">
        <text>a very-long-chain acyl-CoA + malonyl-CoA + H(+) = a very-long-chain 3-oxoacyl-CoA + CO2 + CoA</text>
        <dbReference type="Rhea" id="RHEA:32727"/>
        <dbReference type="ChEBI" id="CHEBI:15378"/>
        <dbReference type="ChEBI" id="CHEBI:16526"/>
        <dbReference type="ChEBI" id="CHEBI:57287"/>
        <dbReference type="ChEBI" id="CHEBI:57384"/>
        <dbReference type="ChEBI" id="CHEBI:90725"/>
        <dbReference type="ChEBI" id="CHEBI:90736"/>
        <dbReference type="EC" id="2.3.1.199"/>
    </reaction>
</comment>
<dbReference type="InterPro" id="IPR012328">
    <property type="entry name" value="Chalcone/stilbene_synt_C"/>
</dbReference>
<dbReference type="PANTHER" id="PTHR31561">
    <property type="entry name" value="3-KETOACYL-COA SYNTHASE"/>
    <property type="match status" value="1"/>
</dbReference>
<keyword evidence="9" id="KW-1185">Reference proteome</keyword>
<dbReference type="InterPro" id="IPR012392">
    <property type="entry name" value="3-ktacl-CoA_syn"/>
</dbReference>
<dbReference type="Gene3D" id="3.40.47.10">
    <property type="match status" value="1"/>
</dbReference>
<dbReference type="CDD" id="cd00831">
    <property type="entry name" value="CHS_like"/>
    <property type="match status" value="1"/>
</dbReference>
<keyword evidence="3" id="KW-0808">Transferase</keyword>
<evidence type="ECO:0000313" key="9">
    <source>
        <dbReference type="Proteomes" id="UP001157418"/>
    </source>
</evidence>
<dbReference type="Proteomes" id="UP001157418">
    <property type="component" value="Unassembled WGS sequence"/>
</dbReference>
<evidence type="ECO:0000256" key="3">
    <source>
        <dbReference type="PIRNR" id="PIRNR036417"/>
    </source>
</evidence>
<accession>A0AAU9N0F3</accession>
<dbReference type="InterPro" id="IPR016039">
    <property type="entry name" value="Thiolase-like"/>
</dbReference>
<dbReference type="GO" id="GO:0009922">
    <property type="term" value="F:fatty acid elongase activity"/>
    <property type="evidence" value="ECO:0007669"/>
    <property type="project" value="UniProtKB-EC"/>
</dbReference>
<feature type="transmembrane region" description="Helical" evidence="5">
    <location>
        <begin position="82"/>
        <end position="102"/>
    </location>
</feature>
<feature type="domain" description="FAE" evidence="7">
    <location>
        <begin position="101"/>
        <end position="389"/>
    </location>
</feature>
<name>A0AAU9N0F3_9ASTR</name>
<feature type="domain" description="Chalcone/stilbene synthase C-terminal" evidence="6">
    <location>
        <begin position="408"/>
        <end position="487"/>
    </location>
</feature>
<protein>
    <recommendedName>
        <fullName evidence="3">3-ketoacyl-CoA synthase</fullName>
        <ecNumber evidence="3">2.3.1.-</ecNumber>
    </recommendedName>
</protein>
<evidence type="ECO:0000259" key="7">
    <source>
        <dbReference type="Pfam" id="PF08392"/>
    </source>
</evidence>
<keyword evidence="5" id="KW-0472">Membrane</keyword>